<dbReference type="AlphaFoldDB" id="A0A2U3EMM1"/>
<feature type="compositionally biased region" description="Low complexity" evidence="3">
    <location>
        <begin position="317"/>
        <end position="334"/>
    </location>
</feature>
<dbReference type="InterPro" id="IPR006760">
    <property type="entry name" value="Endosulphine"/>
</dbReference>
<dbReference type="Pfam" id="PF04667">
    <property type="entry name" value="Endosulfine"/>
    <property type="match status" value="1"/>
</dbReference>
<evidence type="ECO:0000256" key="3">
    <source>
        <dbReference type="SAM" id="MobiDB-lite"/>
    </source>
</evidence>
<dbReference type="Proteomes" id="UP000245956">
    <property type="component" value="Unassembled WGS sequence"/>
</dbReference>
<feature type="region of interest" description="Disordered" evidence="3">
    <location>
        <begin position="264"/>
        <end position="334"/>
    </location>
</feature>
<dbReference type="GO" id="GO:0004864">
    <property type="term" value="F:protein phosphatase inhibitor activity"/>
    <property type="evidence" value="ECO:0007669"/>
    <property type="project" value="TreeGrafter"/>
</dbReference>
<evidence type="ECO:0000313" key="4">
    <source>
        <dbReference type="EMBL" id="PWI75755.1"/>
    </source>
</evidence>
<dbReference type="EMBL" id="LCWV01000002">
    <property type="protein sequence ID" value="PWI75755.1"/>
    <property type="molecule type" value="Genomic_DNA"/>
</dbReference>
<comment type="function">
    <text evidence="2">Plays an essential role in initiation of the G0 program by preventing the degradation of specific nutrient-regulated mRNAs via the 5'-3' mRNA decay pathway.</text>
</comment>
<dbReference type="GO" id="GO:0005737">
    <property type="term" value="C:cytoplasm"/>
    <property type="evidence" value="ECO:0007669"/>
    <property type="project" value="TreeGrafter"/>
</dbReference>
<proteinExistence type="inferred from homology"/>
<dbReference type="PANTHER" id="PTHR10358">
    <property type="entry name" value="ENDOSULFINE"/>
    <property type="match status" value="1"/>
</dbReference>
<sequence length="334" mass="36197">MDSGWSLEGTTPTRAPRLPQAQPIPAHQKATRPAPARAQTELQPRPRRCVHRHWLTAATTSTALKSQVTTTTTATTFDPRLPSRHFDSHSLFLQPTYTREDFPACRDRSKETLLSKNRALSRPPSVDASKLSPHLQFCPIDPRRGRLQDLPSNNKVDVKIVPAASSWQQLLFWPSNPGFCARSLAERAPALTVPSSQSLSPEEQRLFRLYGKLPSRSDHFAKHLKDRKYFDSGDYAMSKAGKGDGVDAGAVGSQHPVPENIPHLSSPINGSGGGSVPKHHGSIAGVQAGSPVKESSFLHRETSAEGITSNPTDAKKTAGAAEPVAAGEGIPIRR</sequence>
<comment type="caution">
    <text evidence="4">The sequence shown here is derived from an EMBL/GenBank/DDBJ whole genome shotgun (WGS) entry which is preliminary data.</text>
</comment>
<reference evidence="4 5" key="1">
    <citation type="journal article" date="2016" name="Front. Microbiol.">
        <title>Genome and transcriptome sequences reveal the specific parasitism of the nematophagous Purpureocillium lilacinum 36-1.</title>
        <authorList>
            <person name="Xie J."/>
            <person name="Li S."/>
            <person name="Mo C."/>
            <person name="Xiao X."/>
            <person name="Peng D."/>
            <person name="Wang G."/>
            <person name="Xiao Y."/>
        </authorList>
    </citation>
    <scope>NUCLEOTIDE SEQUENCE [LARGE SCALE GENOMIC DNA]</scope>
    <source>
        <strain evidence="4 5">36-1</strain>
    </source>
</reference>
<evidence type="ECO:0000313" key="5">
    <source>
        <dbReference type="Proteomes" id="UP000245956"/>
    </source>
</evidence>
<protein>
    <recommendedName>
        <fullName evidence="2">mRNA stability protein</fullName>
    </recommendedName>
</protein>
<dbReference type="PANTHER" id="PTHR10358:SF6">
    <property type="entry name" value="ENDOSULFINE, ISOFORM A"/>
    <property type="match status" value="1"/>
</dbReference>
<evidence type="ECO:0000256" key="2">
    <source>
        <dbReference type="RuleBase" id="RU363120"/>
    </source>
</evidence>
<organism evidence="4 5">
    <name type="scientific">Purpureocillium lilacinum</name>
    <name type="common">Paecilomyces lilacinus</name>
    <dbReference type="NCBI Taxonomy" id="33203"/>
    <lineage>
        <taxon>Eukaryota</taxon>
        <taxon>Fungi</taxon>
        <taxon>Dikarya</taxon>
        <taxon>Ascomycota</taxon>
        <taxon>Pezizomycotina</taxon>
        <taxon>Sordariomycetes</taxon>
        <taxon>Hypocreomycetidae</taxon>
        <taxon>Hypocreales</taxon>
        <taxon>Ophiocordycipitaceae</taxon>
        <taxon>Purpureocillium</taxon>
    </lineage>
</organism>
<comment type="similarity">
    <text evidence="1 2">Belongs to the endosulfine family.</text>
</comment>
<evidence type="ECO:0000256" key="1">
    <source>
        <dbReference type="ARBA" id="ARBA00010520"/>
    </source>
</evidence>
<feature type="region of interest" description="Disordered" evidence="3">
    <location>
        <begin position="1"/>
        <end position="46"/>
    </location>
</feature>
<name>A0A2U3EMM1_PURLI</name>
<gene>
    <name evidence="4" type="ORF">PCL_06413</name>
</gene>
<accession>A0A2U3EMM1</accession>